<keyword evidence="2" id="KW-1185">Reference proteome</keyword>
<evidence type="ECO:0000313" key="1">
    <source>
        <dbReference type="EMBL" id="KAJ3539849.1"/>
    </source>
</evidence>
<organism evidence="1 2">
    <name type="scientific">Phlebia brevispora</name>
    <dbReference type="NCBI Taxonomy" id="194682"/>
    <lineage>
        <taxon>Eukaryota</taxon>
        <taxon>Fungi</taxon>
        <taxon>Dikarya</taxon>
        <taxon>Basidiomycota</taxon>
        <taxon>Agaricomycotina</taxon>
        <taxon>Agaricomycetes</taxon>
        <taxon>Polyporales</taxon>
        <taxon>Meruliaceae</taxon>
        <taxon>Phlebia</taxon>
    </lineage>
</organism>
<proteinExistence type="predicted"/>
<protein>
    <submittedName>
        <fullName evidence="1">Uncharacterized protein</fullName>
    </submittedName>
</protein>
<comment type="caution">
    <text evidence="1">The sequence shown here is derived from an EMBL/GenBank/DDBJ whole genome shotgun (WGS) entry which is preliminary data.</text>
</comment>
<dbReference type="Proteomes" id="UP001148662">
    <property type="component" value="Unassembled WGS sequence"/>
</dbReference>
<evidence type="ECO:0000313" key="2">
    <source>
        <dbReference type="Proteomes" id="UP001148662"/>
    </source>
</evidence>
<name>A0ACC1SHF4_9APHY</name>
<reference evidence="1" key="1">
    <citation type="submission" date="2022-07" db="EMBL/GenBank/DDBJ databases">
        <title>Genome Sequence of Phlebia brevispora.</title>
        <authorList>
            <person name="Buettner E."/>
        </authorList>
    </citation>
    <scope>NUCLEOTIDE SEQUENCE</scope>
    <source>
        <strain evidence="1">MPL23</strain>
    </source>
</reference>
<accession>A0ACC1SHF4</accession>
<gene>
    <name evidence="1" type="ORF">NM688_g6308</name>
</gene>
<dbReference type="EMBL" id="JANHOG010001279">
    <property type="protein sequence ID" value="KAJ3539849.1"/>
    <property type="molecule type" value="Genomic_DNA"/>
</dbReference>
<sequence>MGATNGSPCLPFSISVSPHSGRSYHATRKLSAGTCVLDVATPYTCTLYKRFRNEVCAECWKYDGGRRHFLTCREYGEEAGLSFCDEHCRDAWLEREGHELIELLKTLEAVRRRTKGKAKATDPKVPVELTKEAIECAWEKIDKQQERPKALRRWHDVQLDDFEADMARYVLVALYHYARELADIAKTPLQQAASSAFGAHWSNFADLQSNEMHLVAKFPELLENHIKIFQVLRSRFNPVNGASPVLLRLADVVTTPNVRIALGVDPGNSFGIWEAPVTEESEGLGFGIYPIPSFFNHREWPQLNLYYAITNEACPDCTPNVRKDRDGRRMRFITTRDVDAGDELCISYGHVEDMTWQQRQQELKEGWFFECRCSRCEAEKEAQN</sequence>